<proteinExistence type="predicted"/>
<evidence type="ECO:0000313" key="2">
    <source>
        <dbReference type="Proteomes" id="UP000215914"/>
    </source>
</evidence>
<organism evidence="1 2">
    <name type="scientific">Helianthus annuus</name>
    <name type="common">Common sunflower</name>
    <dbReference type="NCBI Taxonomy" id="4232"/>
    <lineage>
        <taxon>Eukaryota</taxon>
        <taxon>Viridiplantae</taxon>
        <taxon>Streptophyta</taxon>
        <taxon>Embryophyta</taxon>
        <taxon>Tracheophyta</taxon>
        <taxon>Spermatophyta</taxon>
        <taxon>Magnoliopsida</taxon>
        <taxon>eudicotyledons</taxon>
        <taxon>Gunneridae</taxon>
        <taxon>Pentapetalae</taxon>
        <taxon>asterids</taxon>
        <taxon>campanulids</taxon>
        <taxon>Asterales</taxon>
        <taxon>Asteraceae</taxon>
        <taxon>Asteroideae</taxon>
        <taxon>Heliantheae alliance</taxon>
        <taxon>Heliantheae</taxon>
        <taxon>Helianthus</taxon>
    </lineage>
</organism>
<dbReference type="Proteomes" id="UP000215914">
    <property type="component" value="Unassembled WGS sequence"/>
</dbReference>
<protein>
    <submittedName>
        <fullName evidence="1">Uncharacterized protein</fullName>
    </submittedName>
</protein>
<reference evidence="1" key="1">
    <citation type="journal article" date="2017" name="Nature">
        <title>The sunflower genome provides insights into oil metabolism, flowering and Asterid evolution.</title>
        <authorList>
            <person name="Badouin H."/>
            <person name="Gouzy J."/>
            <person name="Grassa C.J."/>
            <person name="Murat F."/>
            <person name="Staton S.E."/>
            <person name="Cottret L."/>
            <person name="Lelandais-Briere C."/>
            <person name="Owens G.L."/>
            <person name="Carrere S."/>
            <person name="Mayjonade B."/>
            <person name="Legrand L."/>
            <person name="Gill N."/>
            <person name="Kane N.C."/>
            <person name="Bowers J.E."/>
            <person name="Hubner S."/>
            <person name="Bellec A."/>
            <person name="Berard A."/>
            <person name="Berges H."/>
            <person name="Blanchet N."/>
            <person name="Boniface M.C."/>
            <person name="Brunel D."/>
            <person name="Catrice O."/>
            <person name="Chaidir N."/>
            <person name="Claudel C."/>
            <person name="Donnadieu C."/>
            <person name="Faraut T."/>
            <person name="Fievet G."/>
            <person name="Helmstetter N."/>
            <person name="King M."/>
            <person name="Knapp S.J."/>
            <person name="Lai Z."/>
            <person name="Le Paslier M.C."/>
            <person name="Lippi Y."/>
            <person name="Lorenzon L."/>
            <person name="Mandel J.R."/>
            <person name="Marage G."/>
            <person name="Marchand G."/>
            <person name="Marquand E."/>
            <person name="Bret-Mestries E."/>
            <person name="Morien E."/>
            <person name="Nambeesan S."/>
            <person name="Nguyen T."/>
            <person name="Pegot-Espagnet P."/>
            <person name="Pouilly N."/>
            <person name="Raftis F."/>
            <person name="Sallet E."/>
            <person name="Schiex T."/>
            <person name="Thomas J."/>
            <person name="Vandecasteele C."/>
            <person name="Vares D."/>
            <person name="Vear F."/>
            <person name="Vautrin S."/>
            <person name="Crespi M."/>
            <person name="Mangin B."/>
            <person name="Burke J.M."/>
            <person name="Salse J."/>
            <person name="Munos S."/>
            <person name="Vincourt P."/>
            <person name="Rieseberg L.H."/>
            <person name="Langlade N.B."/>
        </authorList>
    </citation>
    <scope>NUCLEOTIDE SEQUENCE</scope>
    <source>
        <tissue evidence="1">Leaves</tissue>
    </source>
</reference>
<reference evidence="1" key="2">
    <citation type="submission" date="2020-06" db="EMBL/GenBank/DDBJ databases">
        <title>Helianthus annuus Genome sequencing and assembly Release 2.</title>
        <authorList>
            <person name="Gouzy J."/>
            <person name="Langlade N."/>
            <person name="Munos S."/>
        </authorList>
    </citation>
    <scope>NUCLEOTIDE SEQUENCE</scope>
    <source>
        <tissue evidence="1">Leaves</tissue>
    </source>
</reference>
<evidence type="ECO:0000313" key="1">
    <source>
        <dbReference type="EMBL" id="KAF5787705.1"/>
    </source>
</evidence>
<name>A0A9K3I0E6_HELAN</name>
<comment type="caution">
    <text evidence="1">The sequence shown here is derived from an EMBL/GenBank/DDBJ whole genome shotgun (WGS) entry which is preliminary data.</text>
</comment>
<dbReference type="Gramene" id="mRNA:HanXRQr2_Chr10g0455861">
    <property type="protein sequence ID" value="CDS:HanXRQr2_Chr10g0455861.1"/>
    <property type="gene ID" value="HanXRQr2_Chr10g0455861"/>
</dbReference>
<sequence length="60" mass="6998">MDLFQYELVGSNLQDFHVCCILIELVRKVYPCVKNYLVILLESLSKRLFLYNVAVLFASL</sequence>
<dbReference type="EMBL" id="MNCJ02000325">
    <property type="protein sequence ID" value="KAF5787705.1"/>
    <property type="molecule type" value="Genomic_DNA"/>
</dbReference>
<dbReference type="AlphaFoldDB" id="A0A9K3I0E6"/>
<accession>A0A9K3I0E6</accession>
<gene>
    <name evidence="1" type="ORF">HanXRQr2_Chr10g0455861</name>
</gene>
<keyword evidence="2" id="KW-1185">Reference proteome</keyword>